<dbReference type="PANTHER" id="PTHR34477">
    <property type="entry name" value="UPF0213 PROTEIN YHBQ"/>
    <property type="match status" value="1"/>
</dbReference>
<dbReference type="SMART" id="SM00465">
    <property type="entry name" value="GIYc"/>
    <property type="match status" value="1"/>
</dbReference>
<organism evidence="3">
    <name type="scientific">Flavobacterium sp. CFS9</name>
    <dbReference type="NCBI Taxonomy" id="3143118"/>
    <lineage>
        <taxon>Bacteria</taxon>
        <taxon>Pseudomonadati</taxon>
        <taxon>Bacteroidota</taxon>
        <taxon>Flavobacteriia</taxon>
        <taxon>Flavobacteriales</taxon>
        <taxon>Flavobacteriaceae</taxon>
        <taxon>Flavobacterium</taxon>
    </lineage>
</organism>
<dbReference type="InterPro" id="IPR000305">
    <property type="entry name" value="GIY-YIG_endonuc"/>
</dbReference>
<accession>A0AAT9H7P9</accession>
<dbReference type="Pfam" id="PF01541">
    <property type="entry name" value="GIY-YIG"/>
    <property type="match status" value="1"/>
</dbReference>
<dbReference type="EMBL" id="AP031573">
    <property type="protein sequence ID" value="BFM45522.1"/>
    <property type="molecule type" value="Genomic_DNA"/>
</dbReference>
<dbReference type="CDD" id="cd10448">
    <property type="entry name" value="GIY-YIG_unchar_3"/>
    <property type="match status" value="1"/>
</dbReference>
<gene>
    <name evidence="3" type="ORF">CFS9_41630</name>
</gene>
<proteinExistence type="inferred from homology"/>
<dbReference type="SUPFAM" id="SSF82771">
    <property type="entry name" value="GIY-YIG endonuclease"/>
    <property type="match status" value="1"/>
</dbReference>
<dbReference type="AlphaFoldDB" id="A0AAT9H7P9"/>
<dbReference type="InterPro" id="IPR050190">
    <property type="entry name" value="UPF0213_domain"/>
</dbReference>
<name>A0AAT9H7P9_9FLAO</name>
<dbReference type="PANTHER" id="PTHR34477:SF5">
    <property type="entry name" value="BSL5627 PROTEIN"/>
    <property type="match status" value="1"/>
</dbReference>
<reference evidence="3" key="1">
    <citation type="submission" date="2024-05" db="EMBL/GenBank/DDBJ databases">
        <title>Whole-Genome Sequence of CFS9, a Potential Fish Probiotic Isolated from the Body Surface of Silurus asotus.</title>
        <authorList>
            <person name="Kojima M."/>
            <person name="Tobioka K."/>
            <person name="Yokota K."/>
            <person name="Nakatani H."/>
            <person name="Hori K."/>
            <person name="Tamaru Y."/>
            <person name="Okazaki F."/>
        </authorList>
    </citation>
    <scope>NUCLEOTIDE SEQUENCE</scope>
    <source>
        <strain evidence="3">CFS9</strain>
    </source>
</reference>
<dbReference type="Gene3D" id="3.40.1440.10">
    <property type="entry name" value="GIY-YIG endonuclease"/>
    <property type="match status" value="1"/>
</dbReference>
<evidence type="ECO:0000256" key="1">
    <source>
        <dbReference type="ARBA" id="ARBA00007435"/>
    </source>
</evidence>
<feature type="domain" description="GIY-YIG" evidence="2">
    <location>
        <begin position="22"/>
        <end position="101"/>
    </location>
</feature>
<comment type="similarity">
    <text evidence="1">Belongs to the UPF0213 family.</text>
</comment>
<dbReference type="PROSITE" id="PS50164">
    <property type="entry name" value="GIY_YIG"/>
    <property type="match status" value="1"/>
</dbReference>
<evidence type="ECO:0000259" key="2">
    <source>
        <dbReference type="PROSITE" id="PS50164"/>
    </source>
</evidence>
<evidence type="ECO:0000313" key="3">
    <source>
        <dbReference type="EMBL" id="BFM45522.1"/>
    </source>
</evidence>
<sequence>MEKIRIFAQKKRKMLNPQIGFHSYYVYILANKHRTTFYIGVTNNLKQRLSKHKENIDLNTKTFASKYNIQFLVYYEKFTWIQEAIAREKQLKKWRRDKKIELIRSFNPTFEFLNFHFE</sequence>
<dbReference type="InterPro" id="IPR035901">
    <property type="entry name" value="GIY-YIG_endonuc_sf"/>
</dbReference>
<protein>
    <submittedName>
        <fullName evidence="3">GIY-YIG nuclease family protein</fullName>
    </submittedName>
</protein>